<comment type="similarity">
    <text evidence="1 5">Belongs to the peptidase S8 family.</text>
</comment>
<evidence type="ECO:0000256" key="2">
    <source>
        <dbReference type="ARBA" id="ARBA00022670"/>
    </source>
</evidence>
<dbReference type="PROSITE" id="PS51892">
    <property type="entry name" value="SUBTILASE"/>
    <property type="match status" value="1"/>
</dbReference>
<keyword evidence="2" id="KW-0645">Protease</keyword>
<dbReference type="SUPFAM" id="SSF52743">
    <property type="entry name" value="Subtilisin-like"/>
    <property type="match status" value="1"/>
</dbReference>
<feature type="domain" description="Peptidase S8/S53" evidence="7">
    <location>
        <begin position="221"/>
        <end position="316"/>
    </location>
</feature>
<dbReference type="InterPro" id="IPR050131">
    <property type="entry name" value="Peptidase_S8_subtilisin-like"/>
</dbReference>
<dbReference type="EMBL" id="JAGSGD010000001">
    <property type="protein sequence ID" value="MBR7619662.1"/>
    <property type="molecule type" value="Genomic_DNA"/>
</dbReference>
<keyword evidence="3" id="KW-0378">Hydrolase</keyword>
<evidence type="ECO:0000256" key="1">
    <source>
        <dbReference type="ARBA" id="ARBA00011073"/>
    </source>
</evidence>
<evidence type="ECO:0000313" key="8">
    <source>
        <dbReference type="EMBL" id="MBR7619662.1"/>
    </source>
</evidence>
<feature type="region of interest" description="Disordered" evidence="6">
    <location>
        <begin position="39"/>
        <end position="64"/>
    </location>
</feature>
<evidence type="ECO:0000256" key="3">
    <source>
        <dbReference type="ARBA" id="ARBA00022801"/>
    </source>
</evidence>
<dbReference type="InterPro" id="IPR036852">
    <property type="entry name" value="Peptidase_S8/S53_dom_sf"/>
</dbReference>
<dbReference type="InterPro" id="IPR000209">
    <property type="entry name" value="Peptidase_S8/S53_dom"/>
</dbReference>
<dbReference type="PANTHER" id="PTHR43806:SF11">
    <property type="entry name" value="CEREVISIN-RELATED"/>
    <property type="match status" value="1"/>
</dbReference>
<protein>
    <submittedName>
        <fullName evidence="8">S8 family serine peptidase</fullName>
    </submittedName>
</protein>
<keyword evidence="9" id="KW-1185">Reference proteome</keyword>
<evidence type="ECO:0000256" key="5">
    <source>
        <dbReference type="PROSITE-ProRule" id="PRU01240"/>
    </source>
</evidence>
<dbReference type="PANTHER" id="PTHR43806">
    <property type="entry name" value="PEPTIDASE S8"/>
    <property type="match status" value="1"/>
</dbReference>
<dbReference type="RefSeq" id="WP_215340005.1">
    <property type="nucleotide sequence ID" value="NZ_JAGSGD010000001.1"/>
</dbReference>
<proteinExistence type="inferred from homology"/>
<dbReference type="Pfam" id="PF00082">
    <property type="entry name" value="Peptidase_S8"/>
    <property type="match status" value="1"/>
</dbReference>
<sequence length="321" mass="32222">MGPCHRWIVRSLSIVAMSVVALPASAQLGGLGLTSMPMGGLPGGGMPTGGSPDLPRTPPSPRAPSVLAPSLPLPAATPALLPTVGGLVRETQALARQSIAALHGQQIQALIRDHADVIDVDDHGQAVVRGEVLALLPSPQSLAIARKAGFRVGEETRLEGLGLSTVTLSPPPGVSAREAVRRLKALDPQGQYDFNHIYLGAGVVNASSRGPVAGGGKKGAGIRIGLVDGGVAAHPSLGNVEQRSFAPGGLKVSAHGTAVASLMVGRGGAFRGAAPGARLLVADVYGSSPTGGSAAIIAQALAWMAQNKIPVINISLVGPPT</sequence>
<reference evidence="8" key="1">
    <citation type="submission" date="2021-04" db="EMBL/GenBank/DDBJ databases">
        <title>Draft genome assembly of strain Phenylobacterium sp. 20VBR1 using MiniION and Illumina platforms.</title>
        <authorList>
            <person name="Thomas F.A."/>
            <person name="Krishnan K.P."/>
            <person name="Sinha R.K."/>
        </authorList>
    </citation>
    <scope>NUCLEOTIDE SEQUENCE</scope>
    <source>
        <strain evidence="8">20VBR1</strain>
    </source>
</reference>
<dbReference type="InterPro" id="IPR022398">
    <property type="entry name" value="Peptidase_S8_His-AS"/>
</dbReference>
<dbReference type="Gene3D" id="3.40.50.200">
    <property type="entry name" value="Peptidase S8/S53 domain"/>
    <property type="match status" value="1"/>
</dbReference>
<dbReference type="Proteomes" id="UP000622580">
    <property type="component" value="Unassembled WGS sequence"/>
</dbReference>
<comment type="caution">
    <text evidence="5">Lacks conserved residue(s) required for the propagation of feature annotation.</text>
</comment>
<dbReference type="PROSITE" id="PS00137">
    <property type="entry name" value="SUBTILASE_HIS"/>
    <property type="match status" value="1"/>
</dbReference>
<accession>A0A941D0G4</accession>
<keyword evidence="4" id="KW-0720">Serine protease</keyword>
<evidence type="ECO:0000313" key="9">
    <source>
        <dbReference type="Proteomes" id="UP000622580"/>
    </source>
</evidence>
<dbReference type="AlphaFoldDB" id="A0A941D0G4"/>
<dbReference type="GO" id="GO:0006508">
    <property type="term" value="P:proteolysis"/>
    <property type="evidence" value="ECO:0007669"/>
    <property type="project" value="UniProtKB-KW"/>
</dbReference>
<organism evidence="8 9">
    <name type="scientific">Phenylobacterium glaciei</name>
    <dbReference type="NCBI Taxonomy" id="2803784"/>
    <lineage>
        <taxon>Bacteria</taxon>
        <taxon>Pseudomonadati</taxon>
        <taxon>Pseudomonadota</taxon>
        <taxon>Alphaproteobacteria</taxon>
        <taxon>Caulobacterales</taxon>
        <taxon>Caulobacteraceae</taxon>
        <taxon>Phenylobacterium</taxon>
    </lineage>
</organism>
<gene>
    <name evidence="8" type="ORF">JKL49_09710</name>
</gene>
<evidence type="ECO:0000256" key="4">
    <source>
        <dbReference type="ARBA" id="ARBA00022825"/>
    </source>
</evidence>
<evidence type="ECO:0000256" key="6">
    <source>
        <dbReference type="SAM" id="MobiDB-lite"/>
    </source>
</evidence>
<evidence type="ECO:0000259" key="7">
    <source>
        <dbReference type="Pfam" id="PF00082"/>
    </source>
</evidence>
<comment type="caution">
    <text evidence="8">The sequence shown here is derived from an EMBL/GenBank/DDBJ whole genome shotgun (WGS) entry which is preliminary data.</text>
</comment>
<name>A0A941D0G4_9CAUL</name>
<dbReference type="GO" id="GO:0004252">
    <property type="term" value="F:serine-type endopeptidase activity"/>
    <property type="evidence" value="ECO:0007669"/>
    <property type="project" value="InterPro"/>
</dbReference>